<evidence type="ECO:0000259" key="4">
    <source>
        <dbReference type="Pfam" id="PF01966"/>
    </source>
</evidence>
<proteinExistence type="predicted"/>
<evidence type="ECO:0000313" key="5">
    <source>
        <dbReference type="EMBL" id="SUZ93431.1"/>
    </source>
</evidence>
<evidence type="ECO:0000256" key="3">
    <source>
        <dbReference type="SAM" id="MobiDB-lite"/>
    </source>
</evidence>
<dbReference type="InterPro" id="IPR006674">
    <property type="entry name" value="HD_domain"/>
</dbReference>
<feature type="region of interest" description="Disordered" evidence="3">
    <location>
        <begin position="1"/>
        <end position="22"/>
    </location>
</feature>
<sequence length="277" mass="30077">MTDTTVPGAEATPGPAGPAEAVDAAAGERLTSLLLEPDCEPGLWASVDSGEMDHLVPEFPLLRMEQDPIHRHKDVLSHTIAVVGKTEPELTVRLAALFHDIAKPRTRSFEHGDVTFRHHEVVGARMARSRLTAMGFDESVVDEVAGLVRLSGRFKGYSDGWSDAAVRRYARDAGPLLGRLNHLIRCDCTTRNRVKAAGIQAAMDDLESRIAELAEATRRAAERPGMDGAAVMAHLGIGPGRHVGEALAYLLALKRDEGDLERAELEARLEAWWAGRS</sequence>
<dbReference type="Gene3D" id="1.10.3090.10">
    <property type="entry name" value="cca-adding enzyme, domain 2"/>
    <property type="match status" value="1"/>
</dbReference>
<dbReference type="InterPro" id="IPR050124">
    <property type="entry name" value="tRNA_CCA-adding_enzyme"/>
</dbReference>
<reference evidence="5" key="1">
    <citation type="submission" date="2018-05" db="EMBL/GenBank/DDBJ databases">
        <authorList>
            <person name="Lanie J.A."/>
            <person name="Ng W.-L."/>
            <person name="Kazmierczak K.M."/>
            <person name="Andrzejewski T.M."/>
            <person name="Davidsen T.M."/>
            <person name="Wayne K.J."/>
            <person name="Tettelin H."/>
            <person name="Glass J.I."/>
            <person name="Rusch D."/>
            <person name="Podicherti R."/>
            <person name="Tsui H.-C.T."/>
            <person name="Winkler M.E."/>
        </authorList>
    </citation>
    <scope>NUCLEOTIDE SEQUENCE</scope>
</reference>
<feature type="domain" description="HD" evidence="4">
    <location>
        <begin position="88"/>
        <end position="185"/>
    </location>
</feature>
<keyword evidence="2" id="KW-0175">Coiled coil</keyword>
<gene>
    <name evidence="5" type="ORF">METZ01_LOCUS46285</name>
</gene>
<dbReference type="InterPro" id="IPR006675">
    <property type="entry name" value="HDIG_dom"/>
</dbReference>
<dbReference type="NCBIfam" id="TIGR00277">
    <property type="entry name" value="HDIG"/>
    <property type="match status" value="1"/>
</dbReference>
<keyword evidence="1" id="KW-0547">Nucleotide-binding</keyword>
<name>A0A381RQM0_9ZZZZ</name>
<protein>
    <recommendedName>
        <fullName evidence="4">HD domain-containing protein</fullName>
    </recommendedName>
</protein>
<dbReference type="InterPro" id="IPR003607">
    <property type="entry name" value="HD/PDEase_dom"/>
</dbReference>
<feature type="coiled-coil region" evidence="2">
    <location>
        <begin position="196"/>
        <end position="223"/>
    </location>
</feature>
<dbReference type="EMBL" id="UINC01002146">
    <property type="protein sequence ID" value="SUZ93431.1"/>
    <property type="molecule type" value="Genomic_DNA"/>
</dbReference>
<dbReference type="GO" id="GO:0000166">
    <property type="term" value="F:nucleotide binding"/>
    <property type="evidence" value="ECO:0007669"/>
    <property type="project" value="UniProtKB-KW"/>
</dbReference>
<dbReference type="AlphaFoldDB" id="A0A381RQM0"/>
<dbReference type="PANTHER" id="PTHR47545">
    <property type="entry name" value="MULTIFUNCTIONAL CCA PROTEIN"/>
    <property type="match status" value="1"/>
</dbReference>
<accession>A0A381RQM0</accession>
<dbReference type="Pfam" id="PF01966">
    <property type="entry name" value="HD"/>
    <property type="match status" value="1"/>
</dbReference>
<organism evidence="5">
    <name type="scientific">marine metagenome</name>
    <dbReference type="NCBI Taxonomy" id="408172"/>
    <lineage>
        <taxon>unclassified sequences</taxon>
        <taxon>metagenomes</taxon>
        <taxon>ecological metagenomes</taxon>
    </lineage>
</organism>
<evidence type="ECO:0000256" key="1">
    <source>
        <dbReference type="ARBA" id="ARBA00022741"/>
    </source>
</evidence>
<evidence type="ECO:0000256" key="2">
    <source>
        <dbReference type="SAM" id="Coils"/>
    </source>
</evidence>
<dbReference type="CDD" id="cd00077">
    <property type="entry name" value="HDc"/>
    <property type="match status" value="1"/>
</dbReference>
<dbReference type="SUPFAM" id="SSF81891">
    <property type="entry name" value="Poly A polymerase C-terminal region-like"/>
    <property type="match status" value="1"/>
</dbReference>